<dbReference type="NCBIfam" id="TIGR01950">
    <property type="entry name" value="SoxR"/>
    <property type="match status" value="1"/>
</dbReference>
<gene>
    <name evidence="10" type="primary">soxR</name>
    <name evidence="10" type="ORF">IMCC3135_23570</name>
</gene>
<protein>
    <recommendedName>
        <fullName evidence="1">Redox-sensitive transcriptional activator SoxR</fullName>
    </recommendedName>
</protein>
<reference evidence="10 11" key="1">
    <citation type="submission" date="2016-12" db="EMBL/GenBank/DDBJ databases">
        <authorList>
            <person name="Song W.-J."/>
            <person name="Kurnit D.M."/>
        </authorList>
    </citation>
    <scope>NUCLEOTIDE SEQUENCE [LARGE SCALE GENOMIC DNA]</scope>
    <source>
        <strain evidence="10 11">IMCC3135</strain>
    </source>
</reference>
<evidence type="ECO:0000256" key="8">
    <source>
        <dbReference type="ARBA" id="ARBA00023163"/>
    </source>
</evidence>
<sequence>MTAGKKKTDALTIGELAERSGLSVTAIRFYESKDLISSNRSPGGQRRFPRSSLRRLSFVKISQNLGFSLGDIREAMATLPDSRTPSKRDWEILSQHFVADIDRRIAGLEQLRENLTSCIGCGCLSLARCRLYNPQDEASGFGQGPRFLMGDRPEKT</sequence>
<keyword evidence="8" id="KW-0804">Transcription</keyword>
<evidence type="ECO:0000313" key="11">
    <source>
        <dbReference type="Proteomes" id="UP000250079"/>
    </source>
</evidence>
<dbReference type="InterPro" id="IPR010211">
    <property type="entry name" value="Redox-sen_tscrpt-act_SoxR"/>
</dbReference>
<evidence type="ECO:0000256" key="7">
    <source>
        <dbReference type="ARBA" id="ARBA00023125"/>
    </source>
</evidence>
<organism evidence="10 11">
    <name type="scientific">Granulosicoccus antarcticus IMCC3135</name>
    <dbReference type="NCBI Taxonomy" id="1192854"/>
    <lineage>
        <taxon>Bacteria</taxon>
        <taxon>Pseudomonadati</taxon>
        <taxon>Pseudomonadota</taxon>
        <taxon>Gammaproteobacteria</taxon>
        <taxon>Chromatiales</taxon>
        <taxon>Granulosicoccaceae</taxon>
        <taxon>Granulosicoccus</taxon>
    </lineage>
</organism>
<dbReference type="PRINTS" id="PR00040">
    <property type="entry name" value="HTHMERR"/>
</dbReference>
<dbReference type="PROSITE" id="PS50937">
    <property type="entry name" value="HTH_MERR_2"/>
    <property type="match status" value="1"/>
</dbReference>
<dbReference type="AlphaFoldDB" id="A0A2Z2NU45"/>
<keyword evidence="3" id="KW-0479">Metal-binding</keyword>
<dbReference type="GO" id="GO:0046872">
    <property type="term" value="F:metal ion binding"/>
    <property type="evidence" value="ECO:0007669"/>
    <property type="project" value="UniProtKB-KW"/>
</dbReference>
<dbReference type="SMART" id="SM00422">
    <property type="entry name" value="HTH_MERR"/>
    <property type="match status" value="1"/>
</dbReference>
<evidence type="ECO:0000256" key="5">
    <source>
        <dbReference type="ARBA" id="ARBA00023014"/>
    </source>
</evidence>
<evidence type="ECO:0000256" key="6">
    <source>
        <dbReference type="ARBA" id="ARBA00023015"/>
    </source>
</evidence>
<dbReference type="InterPro" id="IPR015358">
    <property type="entry name" value="Tscrpt_reg_MerR_DNA-bd"/>
</dbReference>
<dbReference type="InterPro" id="IPR000551">
    <property type="entry name" value="MerR-type_HTH_dom"/>
</dbReference>
<name>A0A2Z2NU45_9GAMM</name>
<evidence type="ECO:0000256" key="1">
    <source>
        <dbReference type="ARBA" id="ARBA00014474"/>
    </source>
</evidence>
<evidence type="ECO:0000256" key="2">
    <source>
        <dbReference type="ARBA" id="ARBA00022714"/>
    </source>
</evidence>
<dbReference type="PANTHER" id="PTHR30204:SF0">
    <property type="entry name" value="REDOX-SENSITIVE TRANSCRIPTIONAL ACTIVATOR SOXR"/>
    <property type="match status" value="1"/>
</dbReference>
<keyword evidence="5" id="KW-0411">Iron-sulfur</keyword>
<keyword evidence="6" id="KW-0805">Transcription regulation</keyword>
<dbReference type="RefSeq" id="WP_088919770.1">
    <property type="nucleotide sequence ID" value="NZ_CP018632.1"/>
</dbReference>
<dbReference type="Proteomes" id="UP000250079">
    <property type="component" value="Chromosome"/>
</dbReference>
<dbReference type="GO" id="GO:0003700">
    <property type="term" value="F:DNA-binding transcription factor activity"/>
    <property type="evidence" value="ECO:0007669"/>
    <property type="project" value="InterPro"/>
</dbReference>
<dbReference type="GO" id="GO:0003677">
    <property type="term" value="F:DNA binding"/>
    <property type="evidence" value="ECO:0007669"/>
    <property type="project" value="UniProtKB-KW"/>
</dbReference>
<feature type="domain" description="HTH merR-type" evidence="9">
    <location>
        <begin position="10"/>
        <end position="78"/>
    </location>
</feature>
<keyword evidence="4" id="KW-0408">Iron</keyword>
<dbReference type="InterPro" id="IPR009061">
    <property type="entry name" value="DNA-bd_dom_put_sf"/>
</dbReference>
<keyword evidence="7" id="KW-0238">DNA-binding</keyword>
<evidence type="ECO:0000259" key="9">
    <source>
        <dbReference type="PROSITE" id="PS50937"/>
    </source>
</evidence>
<dbReference type="KEGG" id="gai:IMCC3135_23570"/>
<evidence type="ECO:0000256" key="4">
    <source>
        <dbReference type="ARBA" id="ARBA00023004"/>
    </source>
</evidence>
<dbReference type="GO" id="GO:0006979">
    <property type="term" value="P:response to oxidative stress"/>
    <property type="evidence" value="ECO:0007669"/>
    <property type="project" value="InterPro"/>
</dbReference>
<dbReference type="InterPro" id="IPR047057">
    <property type="entry name" value="MerR_fam"/>
</dbReference>
<dbReference type="PANTHER" id="PTHR30204">
    <property type="entry name" value="REDOX-CYCLING DRUG-SENSING TRANSCRIPTIONAL ACTIVATOR SOXR"/>
    <property type="match status" value="1"/>
</dbReference>
<keyword evidence="11" id="KW-1185">Reference proteome</keyword>
<evidence type="ECO:0000256" key="3">
    <source>
        <dbReference type="ARBA" id="ARBA00022723"/>
    </source>
</evidence>
<dbReference type="CDD" id="cd01110">
    <property type="entry name" value="HTH_SoxR"/>
    <property type="match status" value="1"/>
</dbReference>
<proteinExistence type="predicted"/>
<dbReference type="GO" id="GO:0051537">
    <property type="term" value="F:2 iron, 2 sulfur cluster binding"/>
    <property type="evidence" value="ECO:0007669"/>
    <property type="project" value="UniProtKB-KW"/>
</dbReference>
<dbReference type="EMBL" id="CP018632">
    <property type="protein sequence ID" value="ASJ74783.1"/>
    <property type="molecule type" value="Genomic_DNA"/>
</dbReference>
<accession>A0A2Z2NU45</accession>
<keyword evidence="2" id="KW-0001">2Fe-2S</keyword>
<evidence type="ECO:0000313" key="10">
    <source>
        <dbReference type="EMBL" id="ASJ74783.1"/>
    </source>
</evidence>
<dbReference type="OrthoDB" id="9802944at2"/>
<dbReference type="Pfam" id="PF09278">
    <property type="entry name" value="MerR-DNA-bind"/>
    <property type="match status" value="1"/>
</dbReference>
<dbReference type="Pfam" id="PF00376">
    <property type="entry name" value="MerR"/>
    <property type="match status" value="1"/>
</dbReference>
<dbReference type="PROSITE" id="PS00552">
    <property type="entry name" value="HTH_MERR_1"/>
    <property type="match status" value="1"/>
</dbReference>
<dbReference type="SUPFAM" id="SSF46955">
    <property type="entry name" value="Putative DNA-binding domain"/>
    <property type="match status" value="1"/>
</dbReference>
<dbReference type="Gene3D" id="1.10.1660.10">
    <property type="match status" value="1"/>
</dbReference>